<evidence type="ECO:0000313" key="12">
    <source>
        <dbReference type="EMBL" id="QEA12203.1"/>
    </source>
</evidence>
<dbReference type="SMART" id="SM00091">
    <property type="entry name" value="PAS"/>
    <property type="match status" value="2"/>
</dbReference>
<feature type="domain" description="PAC" evidence="8">
    <location>
        <begin position="440"/>
        <end position="492"/>
    </location>
</feature>
<dbReference type="GO" id="GO:0016020">
    <property type="term" value="C:membrane"/>
    <property type="evidence" value="ECO:0007669"/>
    <property type="project" value="UniProtKB-SubCell"/>
</dbReference>
<evidence type="ECO:0000256" key="1">
    <source>
        <dbReference type="ARBA" id="ARBA00004370"/>
    </source>
</evidence>
<dbReference type="SUPFAM" id="SSF55073">
    <property type="entry name" value="Nucleotide cyclase"/>
    <property type="match status" value="1"/>
</dbReference>
<sequence length="1051" mass="116811">MTYFSKHPPSHWLVAAGVLLACLALTAAAVVHQHQSNQAVAQIRFGQEVRASTDAIAQRVNSYSELVAGMRDLFIASPQLDGPLFEHIISARHLLQRYPEIRNISFARWVTHDQLPAFALRLAQQARDRGEVLSSAQEADIIHPELPGPNHYIIEYLWPFARNEGIWGLDIASQPANVASLLVARNTRQPAISAPFDLVQEQHQRSAFMVRYPVFDASRTLADQPPSFTGAIAAAVRVSEMLEAIQAASLLNGVALHLQDIGPKGTDQPATAQPLGEIGNAAAPDDRPALMAATRVLDVHNRRWRLEYAARGPMLSSAELALPYWIAAFGALVSLLLTVAAGRLMNQRLKALAQAENARVALHDREQKLRAVFHQAAVGVSIADLASGRFLNVNQKFCEITGYTKDELLQMGVGDVSNPEDQLANMTLMRQLQRGEIPSYRIEKRLRRKDGQEIWIDLTASAIHEAGKAPSQNIGVIQDITEQRQMKEELQRGAERQLAMLNHLPTGILLSGIDDRIEYRNDAFLHITGYTEEIVHDSGSWFLNAYPDPAARLQVQNRWRKLHDEALAGNGFIQAHEYVIRRADGQWRTVEISGVIMDKMEMILLDDLTDRKTAENEISYLASYDRLTGVANREFLHVQLQDILRRCRASGHFGALLMLDLDHFKNLNETRGHSQGDEVLRQTAQRLQGFVQGHGMVARHGDDAFVFVLESLCTDRTQMQETASALGARLLAALAEPFMLDAEPYHTSASIGAAVFGGDDASAHDLLQQVDMAMYDAKAAGRNTLRFYNRALQERMQARAAMERDLRLAIEQEQFELYYQAQVQSGRVIGAEALVRWHHPSKGFVSPAQFIPLAEESALILPLGAWILRTACECLVRWSRNPALAKLTLAVNISPRQFAQADFVDGVLGVIAQTGINPKRLELELTESMLLHDIESTIDKMTQLKSCGVNFSLDDFGTGYSSLSYLKRLPLDQLKIDQSFVRDVLVDPNDAAIARTIIALGTSLGLRVIAEGVETKAQCDFLERHGCNTWQGYFFSRPITANAFETLIQTA</sequence>
<dbReference type="InterPro" id="IPR052155">
    <property type="entry name" value="Biofilm_reg_signaling"/>
</dbReference>
<dbReference type="InterPro" id="IPR006189">
    <property type="entry name" value="CHASE_dom"/>
</dbReference>
<keyword evidence="2 5" id="KW-0812">Transmembrane</keyword>
<keyword evidence="3 5" id="KW-1133">Transmembrane helix</keyword>
<dbReference type="AlphaFoldDB" id="A0A5B8RSW4"/>
<dbReference type="Proteomes" id="UP000321199">
    <property type="component" value="Chromosome"/>
</dbReference>
<dbReference type="PROSITE" id="PS50883">
    <property type="entry name" value="EAL"/>
    <property type="match status" value="1"/>
</dbReference>
<keyword evidence="4 5" id="KW-0472">Membrane</keyword>
<feature type="chain" id="PRO_5022725326" evidence="6">
    <location>
        <begin position="28"/>
        <end position="1051"/>
    </location>
</feature>
<dbReference type="Gene3D" id="3.30.450.350">
    <property type="entry name" value="CHASE domain"/>
    <property type="match status" value="1"/>
</dbReference>
<dbReference type="PANTHER" id="PTHR44757:SF2">
    <property type="entry name" value="BIOFILM ARCHITECTURE MAINTENANCE PROTEIN MBAA"/>
    <property type="match status" value="1"/>
</dbReference>
<dbReference type="KEGG" id="cof:FOZ74_03650"/>
<dbReference type="CDD" id="cd00130">
    <property type="entry name" value="PAS"/>
    <property type="match status" value="2"/>
</dbReference>
<keyword evidence="6" id="KW-0732">Signal</keyword>
<dbReference type="InterPro" id="IPR042240">
    <property type="entry name" value="CHASE_sf"/>
</dbReference>
<dbReference type="NCBIfam" id="TIGR00254">
    <property type="entry name" value="GGDEF"/>
    <property type="match status" value="1"/>
</dbReference>
<evidence type="ECO:0000256" key="2">
    <source>
        <dbReference type="ARBA" id="ARBA00022692"/>
    </source>
</evidence>
<proteinExistence type="predicted"/>
<dbReference type="InterPro" id="IPR035919">
    <property type="entry name" value="EAL_sf"/>
</dbReference>
<dbReference type="PROSITE" id="PS50112">
    <property type="entry name" value="PAS"/>
    <property type="match status" value="1"/>
</dbReference>
<dbReference type="Pfam" id="PF13426">
    <property type="entry name" value="PAS_9"/>
    <property type="match status" value="1"/>
</dbReference>
<organism evidence="12 13">
    <name type="scientific">Comamonas flocculans</name>
    <dbReference type="NCBI Taxonomy" id="2597701"/>
    <lineage>
        <taxon>Bacteria</taxon>
        <taxon>Pseudomonadati</taxon>
        <taxon>Pseudomonadota</taxon>
        <taxon>Betaproteobacteria</taxon>
        <taxon>Burkholderiales</taxon>
        <taxon>Comamonadaceae</taxon>
        <taxon>Comamonas</taxon>
    </lineage>
</organism>
<dbReference type="Gene3D" id="3.30.70.270">
    <property type="match status" value="1"/>
</dbReference>
<dbReference type="GO" id="GO:0003824">
    <property type="term" value="F:catalytic activity"/>
    <property type="evidence" value="ECO:0007669"/>
    <property type="project" value="UniProtKB-ARBA"/>
</dbReference>
<dbReference type="SUPFAM" id="SSF55785">
    <property type="entry name" value="PYP-like sensor domain (PAS domain)"/>
    <property type="match status" value="2"/>
</dbReference>
<dbReference type="PROSITE" id="PS50839">
    <property type="entry name" value="CHASE"/>
    <property type="match status" value="1"/>
</dbReference>
<dbReference type="PROSITE" id="PS51257">
    <property type="entry name" value="PROKAR_LIPOPROTEIN"/>
    <property type="match status" value="1"/>
</dbReference>
<evidence type="ECO:0000256" key="6">
    <source>
        <dbReference type="SAM" id="SignalP"/>
    </source>
</evidence>
<dbReference type="PROSITE" id="PS50113">
    <property type="entry name" value="PAC"/>
    <property type="match status" value="1"/>
</dbReference>
<feature type="signal peptide" evidence="6">
    <location>
        <begin position="1"/>
        <end position="27"/>
    </location>
</feature>
<feature type="domain" description="PAS" evidence="7">
    <location>
        <begin position="365"/>
        <end position="436"/>
    </location>
</feature>
<dbReference type="FunFam" id="3.20.20.450:FF:000001">
    <property type="entry name" value="Cyclic di-GMP phosphodiesterase yahA"/>
    <property type="match status" value="1"/>
</dbReference>
<name>A0A5B8RSW4_9BURK</name>
<dbReference type="InterPro" id="IPR001610">
    <property type="entry name" value="PAC"/>
</dbReference>
<dbReference type="Pfam" id="PF00990">
    <property type="entry name" value="GGDEF"/>
    <property type="match status" value="1"/>
</dbReference>
<dbReference type="InterPro" id="IPR029787">
    <property type="entry name" value="Nucleotide_cyclase"/>
</dbReference>
<dbReference type="InterPro" id="IPR000014">
    <property type="entry name" value="PAS"/>
</dbReference>
<dbReference type="InterPro" id="IPR035965">
    <property type="entry name" value="PAS-like_dom_sf"/>
</dbReference>
<evidence type="ECO:0000256" key="4">
    <source>
        <dbReference type="ARBA" id="ARBA00023136"/>
    </source>
</evidence>
<dbReference type="Gene3D" id="3.30.450.20">
    <property type="entry name" value="PAS domain"/>
    <property type="match status" value="2"/>
</dbReference>
<evidence type="ECO:0000259" key="7">
    <source>
        <dbReference type="PROSITE" id="PS50112"/>
    </source>
</evidence>
<dbReference type="InterPro" id="IPR000160">
    <property type="entry name" value="GGDEF_dom"/>
</dbReference>
<evidence type="ECO:0000259" key="9">
    <source>
        <dbReference type="PROSITE" id="PS50839"/>
    </source>
</evidence>
<accession>A0A5B8RSW4</accession>
<dbReference type="SMART" id="SM01079">
    <property type="entry name" value="CHASE"/>
    <property type="match status" value="1"/>
</dbReference>
<evidence type="ECO:0000259" key="8">
    <source>
        <dbReference type="PROSITE" id="PS50113"/>
    </source>
</evidence>
<dbReference type="Pfam" id="PF00563">
    <property type="entry name" value="EAL"/>
    <property type="match status" value="1"/>
</dbReference>
<dbReference type="InterPro" id="IPR000700">
    <property type="entry name" value="PAS-assoc_C"/>
</dbReference>
<dbReference type="RefSeq" id="WP_146911796.1">
    <property type="nucleotide sequence ID" value="NZ_CP042344.1"/>
</dbReference>
<gene>
    <name evidence="12" type="ORF">FOZ74_03650</name>
</gene>
<dbReference type="SMART" id="SM00267">
    <property type="entry name" value="GGDEF"/>
    <property type="match status" value="1"/>
</dbReference>
<dbReference type="EMBL" id="CP042344">
    <property type="protein sequence ID" value="QEA12203.1"/>
    <property type="molecule type" value="Genomic_DNA"/>
</dbReference>
<dbReference type="GO" id="GO:0007165">
    <property type="term" value="P:signal transduction"/>
    <property type="evidence" value="ECO:0007669"/>
    <property type="project" value="UniProtKB-ARBA"/>
</dbReference>
<dbReference type="InterPro" id="IPR001633">
    <property type="entry name" value="EAL_dom"/>
</dbReference>
<dbReference type="PROSITE" id="PS50887">
    <property type="entry name" value="GGDEF"/>
    <property type="match status" value="1"/>
</dbReference>
<dbReference type="Pfam" id="PF08447">
    <property type="entry name" value="PAS_3"/>
    <property type="match status" value="1"/>
</dbReference>
<feature type="domain" description="EAL" evidence="10">
    <location>
        <begin position="799"/>
        <end position="1051"/>
    </location>
</feature>
<dbReference type="CDD" id="cd01949">
    <property type="entry name" value="GGDEF"/>
    <property type="match status" value="1"/>
</dbReference>
<dbReference type="SUPFAM" id="SSF141868">
    <property type="entry name" value="EAL domain-like"/>
    <property type="match status" value="1"/>
</dbReference>
<dbReference type="OrthoDB" id="9813903at2"/>
<dbReference type="SMART" id="SM00086">
    <property type="entry name" value="PAC"/>
    <property type="match status" value="2"/>
</dbReference>
<reference evidence="12 13" key="1">
    <citation type="submission" date="2019-07" db="EMBL/GenBank/DDBJ databases">
        <title>Complete genome sequence of Comamonas sp. NLF 7-7 isolated from livestock.</title>
        <authorList>
            <person name="Kim D.H."/>
            <person name="Kim J.G."/>
        </authorList>
    </citation>
    <scope>NUCLEOTIDE SEQUENCE [LARGE SCALE GENOMIC DNA]</scope>
    <source>
        <strain evidence="12 13">NLF 7-7</strain>
    </source>
</reference>
<evidence type="ECO:0000256" key="3">
    <source>
        <dbReference type="ARBA" id="ARBA00022989"/>
    </source>
</evidence>
<dbReference type="NCBIfam" id="TIGR00229">
    <property type="entry name" value="sensory_box"/>
    <property type="match status" value="2"/>
</dbReference>
<dbReference type="CDD" id="cd01948">
    <property type="entry name" value="EAL"/>
    <property type="match status" value="1"/>
</dbReference>
<comment type="subcellular location">
    <subcellularLocation>
        <location evidence="1">Membrane</location>
    </subcellularLocation>
</comment>
<evidence type="ECO:0000313" key="13">
    <source>
        <dbReference type="Proteomes" id="UP000321199"/>
    </source>
</evidence>
<dbReference type="SMART" id="SM00052">
    <property type="entry name" value="EAL"/>
    <property type="match status" value="1"/>
</dbReference>
<dbReference type="PANTHER" id="PTHR44757">
    <property type="entry name" value="DIGUANYLATE CYCLASE DGCP"/>
    <property type="match status" value="1"/>
</dbReference>
<dbReference type="InterPro" id="IPR043128">
    <property type="entry name" value="Rev_trsase/Diguanyl_cyclase"/>
</dbReference>
<evidence type="ECO:0000259" key="11">
    <source>
        <dbReference type="PROSITE" id="PS50887"/>
    </source>
</evidence>
<evidence type="ECO:0000256" key="5">
    <source>
        <dbReference type="SAM" id="Phobius"/>
    </source>
</evidence>
<protein>
    <submittedName>
        <fullName evidence="12">EAL domain-containing protein</fullName>
    </submittedName>
</protein>
<feature type="transmembrane region" description="Helical" evidence="5">
    <location>
        <begin position="322"/>
        <end position="342"/>
    </location>
</feature>
<evidence type="ECO:0000259" key="10">
    <source>
        <dbReference type="PROSITE" id="PS50883"/>
    </source>
</evidence>
<dbReference type="Gene3D" id="3.20.20.450">
    <property type="entry name" value="EAL domain"/>
    <property type="match status" value="1"/>
</dbReference>
<dbReference type="Pfam" id="PF03924">
    <property type="entry name" value="CHASE"/>
    <property type="match status" value="1"/>
</dbReference>
<feature type="domain" description="GGDEF" evidence="11">
    <location>
        <begin position="652"/>
        <end position="790"/>
    </location>
</feature>
<keyword evidence="13" id="KW-1185">Reference proteome</keyword>
<feature type="domain" description="CHASE" evidence="9">
    <location>
        <begin position="76"/>
        <end position="246"/>
    </location>
</feature>
<dbReference type="InterPro" id="IPR013655">
    <property type="entry name" value="PAS_fold_3"/>
</dbReference>